<dbReference type="EMBL" id="JBEGDP010000041">
    <property type="protein sequence ID" value="MEQ7849468.1"/>
    <property type="molecule type" value="Genomic_DNA"/>
</dbReference>
<comment type="similarity">
    <text evidence="3">Belongs to the peptidase M1 family.</text>
</comment>
<dbReference type="Pfam" id="PF17900">
    <property type="entry name" value="Peptidase_M1_N"/>
    <property type="match status" value="1"/>
</dbReference>
<dbReference type="Gene3D" id="1.10.390.10">
    <property type="entry name" value="Neutral Protease Domain 2"/>
    <property type="match status" value="1"/>
</dbReference>
<dbReference type="Proteomes" id="UP001482520">
    <property type="component" value="Unassembled WGS sequence"/>
</dbReference>
<dbReference type="InterPro" id="IPR014782">
    <property type="entry name" value="Peptidase_M1_dom"/>
</dbReference>
<dbReference type="InterPro" id="IPR045357">
    <property type="entry name" value="Aminopeptidase_N-like_N"/>
</dbReference>
<dbReference type="SUPFAM" id="SSF63737">
    <property type="entry name" value="Leukotriene A4 hydrolase N-terminal domain"/>
    <property type="match status" value="1"/>
</dbReference>
<keyword evidence="17" id="KW-1185">Reference proteome</keyword>
<evidence type="ECO:0000259" key="14">
    <source>
        <dbReference type="Pfam" id="PF01433"/>
    </source>
</evidence>
<evidence type="ECO:0000259" key="15">
    <source>
        <dbReference type="Pfam" id="PF17900"/>
    </source>
</evidence>
<evidence type="ECO:0000256" key="5">
    <source>
        <dbReference type="ARBA" id="ARBA00015611"/>
    </source>
</evidence>
<evidence type="ECO:0000256" key="9">
    <source>
        <dbReference type="ARBA" id="ARBA00022801"/>
    </source>
</evidence>
<keyword evidence="8" id="KW-0479">Metal-binding</keyword>
<dbReference type="InterPro" id="IPR027268">
    <property type="entry name" value="Peptidase_M4/M1_CTD_sf"/>
</dbReference>
<gene>
    <name evidence="16" type="ORF">V6R90_19500</name>
</gene>
<comment type="catalytic activity">
    <reaction evidence="1">
        <text>Release of an N-terminal amino acid, Xaa-|-Yaa- from a peptide, amide or arylamide. Xaa is preferably Ala, but may be most amino acids including Pro (slow action). When a terminal hydrophobic residue is followed by a prolyl residue, the two may be released as an intact Xaa-Pro dipeptide.</text>
        <dbReference type="EC" id="3.4.11.2"/>
    </reaction>
</comment>
<dbReference type="InterPro" id="IPR001930">
    <property type="entry name" value="Peptidase_M1"/>
</dbReference>
<evidence type="ECO:0000256" key="12">
    <source>
        <dbReference type="ARBA" id="ARBA00029811"/>
    </source>
</evidence>
<evidence type="ECO:0000313" key="16">
    <source>
        <dbReference type="EMBL" id="MEQ7849468.1"/>
    </source>
</evidence>
<sequence>MRGLPTADDYLPGHGDPAYAVRHYDLDLTYAVEGNRLTGQATLSVRVLEATRRLVLDLAHLRVDKVRVTGARLAKHSARSGRVVLTLDDEVAPDTLLTVVVRYSGSPRPVVERHLGDAGWEELTDGVIVAAQPHGSPTWFPCNDRPDDKASYRMTFRVTAGYHVVANGVLREHRRGGSSETWVFEQSEPMATYLATAQIGRYTDWQLLGRPASGTPLRVVAPEDLDEDDYVAAFGRQHEMVEVFERLFGPYPFDGYAVVVTADDLEIPLESQSLSTFGRNLVRGDWDATRLIAHELAHQWFGNAVTLRRWRDIWLHEGFACYSEWLWSQESGGQSADEHARHHHARLAGLDHDLLLSDPGPELMFDDRVYKRGALTLHALRLTVGDEAFFALLRSWVAEHAGGSVVTDDFLAHAGAATGHDVAALLHPWLHETALPDLPA</sequence>
<evidence type="ECO:0000256" key="6">
    <source>
        <dbReference type="ARBA" id="ARBA00022438"/>
    </source>
</evidence>
<evidence type="ECO:0000313" key="17">
    <source>
        <dbReference type="Proteomes" id="UP001482520"/>
    </source>
</evidence>
<evidence type="ECO:0000256" key="7">
    <source>
        <dbReference type="ARBA" id="ARBA00022670"/>
    </source>
</evidence>
<evidence type="ECO:0000256" key="11">
    <source>
        <dbReference type="ARBA" id="ARBA00023049"/>
    </source>
</evidence>
<dbReference type="Pfam" id="PF01433">
    <property type="entry name" value="Peptidase_M1"/>
    <property type="match status" value="1"/>
</dbReference>
<comment type="cofactor">
    <cofactor evidence="2">
        <name>Zn(2+)</name>
        <dbReference type="ChEBI" id="CHEBI:29105"/>
    </cofactor>
</comment>
<keyword evidence="7" id="KW-0645">Protease</keyword>
<proteinExistence type="inferred from homology"/>
<dbReference type="RefSeq" id="WP_349805713.1">
    <property type="nucleotide sequence ID" value="NZ_JBEGDP010000041.1"/>
</dbReference>
<evidence type="ECO:0000256" key="3">
    <source>
        <dbReference type="ARBA" id="ARBA00010136"/>
    </source>
</evidence>
<evidence type="ECO:0000256" key="4">
    <source>
        <dbReference type="ARBA" id="ARBA00012564"/>
    </source>
</evidence>
<dbReference type="InterPro" id="IPR042097">
    <property type="entry name" value="Aminopeptidase_N-like_N_sf"/>
</dbReference>
<dbReference type="Gene3D" id="2.60.40.1730">
    <property type="entry name" value="tricorn interacting facor f3 domain"/>
    <property type="match status" value="1"/>
</dbReference>
<evidence type="ECO:0000256" key="10">
    <source>
        <dbReference type="ARBA" id="ARBA00022833"/>
    </source>
</evidence>
<dbReference type="SUPFAM" id="SSF55486">
    <property type="entry name" value="Metalloproteases ('zincins'), catalytic domain"/>
    <property type="match status" value="1"/>
</dbReference>
<keyword evidence="11" id="KW-0482">Metalloprotease</keyword>
<name>A0ABV1P402_9ACTN</name>
<evidence type="ECO:0000256" key="1">
    <source>
        <dbReference type="ARBA" id="ARBA00000098"/>
    </source>
</evidence>
<organism evidence="16 17">
    <name type="scientific">Nocardioides kribbensis</name>
    <dbReference type="NCBI Taxonomy" id="305517"/>
    <lineage>
        <taxon>Bacteria</taxon>
        <taxon>Bacillati</taxon>
        <taxon>Actinomycetota</taxon>
        <taxon>Actinomycetes</taxon>
        <taxon>Propionibacteriales</taxon>
        <taxon>Nocardioidaceae</taxon>
        <taxon>Nocardioides</taxon>
    </lineage>
</organism>
<keyword evidence="10" id="KW-0862">Zinc</keyword>
<dbReference type="GO" id="GO:0004177">
    <property type="term" value="F:aminopeptidase activity"/>
    <property type="evidence" value="ECO:0007669"/>
    <property type="project" value="UniProtKB-KW"/>
</dbReference>
<dbReference type="InterPro" id="IPR050344">
    <property type="entry name" value="Peptidase_M1_aminopeptidases"/>
</dbReference>
<keyword evidence="6 16" id="KW-0031">Aminopeptidase</keyword>
<evidence type="ECO:0000256" key="8">
    <source>
        <dbReference type="ARBA" id="ARBA00022723"/>
    </source>
</evidence>
<dbReference type="EC" id="3.4.11.2" evidence="4"/>
<feature type="domain" description="Aminopeptidase N-like N-terminal" evidence="15">
    <location>
        <begin position="22"/>
        <end position="194"/>
    </location>
</feature>
<dbReference type="PANTHER" id="PTHR11533">
    <property type="entry name" value="PROTEASE M1 ZINC METALLOPROTEASE"/>
    <property type="match status" value="1"/>
</dbReference>
<evidence type="ECO:0000256" key="2">
    <source>
        <dbReference type="ARBA" id="ARBA00001947"/>
    </source>
</evidence>
<dbReference type="CDD" id="cd09603">
    <property type="entry name" value="M1_APN_like"/>
    <property type="match status" value="1"/>
</dbReference>
<reference evidence="16 17" key="1">
    <citation type="submission" date="2024-02" db="EMBL/GenBank/DDBJ databases">
        <title>Full genome sequence of Nocardioides kribbensis.</title>
        <authorList>
            <person name="Poletto B.L."/>
            <person name="Silva G."/>
            <person name="Galante D."/>
            <person name="Campos K.R."/>
            <person name="Santos M.B.N."/>
            <person name="Sacchi C.T."/>
        </authorList>
    </citation>
    <scope>NUCLEOTIDE SEQUENCE [LARGE SCALE GENOMIC DNA]</scope>
    <source>
        <strain evidence="16 17">O4R</strain>
    </source>
</reference>
<keyword evidence="9 16" id="KW-0378">Hydrolase</keyword>
<accession>A0ABV1P402</accession>
<comment type="caution">
    <text evidence="16">The sequence shown here is derived from an EMBL/GenBank/DDBJ whole genome shotgun (WGS) entry which is preliminary data.</text>
</comment>
<dbReference type="PRINTS" id="PR00756">
    <property type="entry name" value="ALADIPTASE"/>
</dbReference>
<protein>
    <recommendedName>
        <fullName evidence="5">Aminopeptidase N</fullName>
        <ecNumber evidence="4">3.4.11.2</ecNumber>
    </recommendedName>
    <alternativeName>
        <fullName evidence="12">Alanine aminopeptidase</fullName>
    </alternativeName>
    <alternativeName>
        <fullName evidence="13">Lysyl aminopeptidase</fullName>
    </alternativeName>
</protein>
<dbReference type="PANTHER" id="PTHR11533:SF174">
    <property type="entry name" value="PUROMYCIN-SENSITIVE AMINOPEPTIDASE-RELATED"/>
    <property type="match status" value="1"/>
</dbReference>
<evidence type="ECO:0000256" key="13">
    <source>
        <dbReference type="ARBA" id="ARBA00031533"/>
    </source>
</evidence>
<feature type="domain" description="Peptidase M1 membrane alanine aminopeptidase" evidence="14">
    <location>
        <begin position="236"/>
        <end position="429"/>
    </location>
</feature>